<name>A0A316DIG5_9BACT</name>
<proteinExistence type="predicted"/>
<dbReference type="RefSeq" id="WP_109745221.1">
    <property type="nucleotide sequence ID" value="NZ_QGGO01000039.1"/>
</dbReference>
<feature type="transmembrane region" description="Helical" evidence="1">
    <location>
        <begin position="100"/>
        <end position="121"/>
    </location>
</feature>
<evidence type="ECO:0000313" key="4">
    <source>
        <dbReference type="Proteomes" id="UP000245489"/>
    </source>
</evidence>
<reference evidence="3 4" key="1">
    <citation type="submission" date="2018-05" db="EMBL/GenBank/DDBJ databases">
        <title>Genomic Encyclopedia of Archaeal and Bacterial Type Strains, Phase II (KMG-II): from individual species to whole genera.</title>
        <authorList>
            <person name="Goeker M."/>
        </authorList>
    </citation>
    <scope>NUCLEOTIDE SEQUENCE [LARGE SCALE GENOMIC DNA]</scope>
    <source>
        <strain evidence="3 4">DSM 22214</strain>
    </source>
</reference>
<gene>
    <name evidence="3" type="ORF">LV89_04573</name>
</gene>
<evidence type="ECO:0000256" key="1">
    <source>
        <dbReference type="SAM" id="Phobius"/>
    </source>
</evidence>
<sequence length="198" mass="21854">MKTLKILLLILFFAQNFEINAQNADTAQTSISFLKRVGLRFIAKIETDAGIRKGLLYAADSNGIVMLDSLYQKQYYPISTIKSLVIKRKNSFEHGLAKTFLFIEGIGVSAGTLLFIGGIFAGEAAYTLAYAVLIAAYIAPFAVGSAVVIGLASAIIPAIKITKFTPKEYARKFRFINRSTQEYLLKKHPNSKRLVATY</sequence>
<protein>
    <recommendedName>
        <fullName evidence="5">Superfamily III holin-X</fullName>
    </recommendedName>
</protein>
<feature type="transmembrane region" description="Helical" evidence="1">
    <location>
        <begin position="128"/>
        <end position="156"/>
    </location>
</feature>
<dbReference type="Proteomes" id="UP000245489">
    <property type="component" value="Unassembled WGS sequence"/>
</dbReference>
<keyword evidence="1" id="KW-1133">Transmembrane helix</keyword>
<organism evidence="3 4">
    <name type="scientific">Arcicella aurantiaca</name>
    <dbReference type="NCBI Taxonomy" id="591202"/>
    <lineage>
        <taxon>Bacteria</taxon>
        <taxon>Pseudomonadati</taxon>
        <taxon>Bacteroidota</taxon>
        <taxon>Cytophagia</taxon>
        <taxon>Cytophagales</taxon>
        <taxon>Flectobacillaceae</taxon>
        <taxon>Arcicella</taxon>
    </lineage>
</organism>
<dbReference type="EMBL" id="QGGO01000039">
    <property type="protein sequence ID" value="PWK17019.1"/>
    <property type="molecule type" value="Genomic_DNA"/>
</dbReference>
<accession>A0A316DIG5</accession>
<dbReference type="AlphaFoldDB" id="A0A316DIG5"/>
<feature type="signal peptide" evidence="2">
    <location>
        <begin position="1"/>
        <end position="21"/>
    </location>
</feature>
<keyword evidence="1" id="KW-0472">Membrane</keyword>
<keyword evidence="4" id="KW-1185">Reference proteome</keyword>
<keyword evidence="1" id="KW-0812">Transmembrane</keyword>
<feature type="chain" id="PRO_5016273544" description="Superfamily III holin-X" evidence="2">
    <location>
        <begin position="22"/>
        <end position="198"/>
    </location>
</feature>
<comment type="caution">
    <text evidence="3">The sequence shown here is derived from an EMBL/GenBank/DDBJ whole genome shotgun (WGS) entry which is preliminary data.</text>
</comment>
<evidence type="ECO:0000256" key="2">
    <source>
        <dbReference type="SAM" id="SignalP"/>
    </source>
</evidence>
<evidence type="ECO:0008006" key="5">
    <source>
        <dbReference type="Google" id="ProtNLM"/>
    </source>
</evidence>
<evidence type="ECO:0000313" key="3">
    <source>
        <dbReference type="EMBL" id="PWK17019.1"/>
    </source>
</evidence>
<keyword evidence="2" id="KW-0732">Signal</keyword>